<accession>A0A1X7TT32</accession>
<evidence type="ECO:0000256" key="1">
    <source>
        <dbReference type="SAM" id="MobiDB-lite"/>
    </source>
</evidence>
<reference evidence="2" key="1">
    <citation type="submission" date="2017-05" db="UniProtKB">
        <authorList>
            <consortium name="EnsemblMetazoa"/>
        </authorList>
    </citation>
    <scope>IDENTIFICATION</scope>
</reference>
<dbReference type="EnsemblMetazoa" id="Aqu2.1.18140_001">
    <property type="protein sequence ID" value="Aqu2.1.18140_001"/>
    <property type="gene ID" value="Aqu2.1.18140"/>
</dbReference>
<dbReference type="InParanoid" id="A0A1X7TT32"/>
<feature type="region of interest" description="Disordered" evidence="1">
    <location>
        <begin position="27"/>
        <end position="112"/>
    </location>
</feature>
<proteinExistence type="predicted"/>
<organism evidence="2">
    <name type="scientific">Amphimedon queenslandica</name>
    <name type="common">Sponge</name>
    <dbReference type="NCBI Taxonomy" id="400682"/>
    <lineage>
        <taxon>Eukaryota</taxon>
        <taxon>Metazoa</taxon>
        <taxon>Porifera</taxon>
        <taxon>Demospongiae</taxon>
        <taxon>Heteroscleromorpha</taxon>
        <taxon>Haplosclerida</taxon>
        <taxon>Niphatidae</taxon>
        <taxon>Amphimedon</taxon>
    </lineage>
</organism>
<name>A0A1X7TT32_AMPQE</name>
<sequence length="142" mass="15246">MESEMPRLVLTMMKTLQDQSKLVQQIIDQQAEKDKAKDKRSARDKGRTAKKSAEKPAEKSDENSRTTEKDSGSTIFDPANTLTGRGRGRGGPGKGREDDSEEDTTRALSAKVGAGPLCAMNIGNTDATVTAAGKTDTTRTTN</sequence>
<evidence type="ECO:0000313" key="2">
    <source>
        <dbReference type="EnsemblMetazoa" id="Aqu2.1.18140_001"/>
    </source>
</evidence>
<dbReference type="AlphaFoldDB" id="A0A1X7TT32"/>
<feature type="compositionally biased region" description="Basic and acidic residues" evidence="1">
    <location>
        <begin position="30"/>
        <end position="71"/>
    </location>
</feature>
<protein>
    <submittedName>
        <fullName evidence="2">Uncharacterized protein</fullName>
    </submittedName>
</protein>